<accession>R9GQ19</accession>
<keyword evidence="3 8" id="KW-1134">Transmembrane beta strand</keyword>
<evidence type="ECO:0000256" key="5">
    <source>
        <dbReference type="ARBA" id="ARBA00023077"/>
    </source>
</evidence>
<sequence length="676" mass="74974">MNKKQILSYCCALAIYTASAQQADSLSSNAIDRTLLLKEVIVQPEKEISAIYQEQQRSNLQVLTDKILESTPGINMIRRGNFAMEPTIRSLNNGQITMTIDGMRIFGACTDRMDPISSYVEPNNLESLSFDVNPGGGSYGSSMGGGINFKLKSPSFTSSKKMSGTAGLGFESNGQAFQSLAGMEYSTPNFAIQANGIFRRSANYTAGNGQEISFSQYRKWNGNVSALFKTAAHSYLKTDYIQDEGFDIGYPALTMDVSFAKAKIGSISYVYFHPEKNISWETKGYYNYIDHAMDDTQRPKETVPMHMDMPGNSKTMGAYSALTYQPSLKHHIKARLDGFNNQLSAEMTMYPDDGAAMFMYTLPDLARTDIGLNLSDDISLNDQFNLQIGGRFDYAHDYIFSEVGKEQLSGMFPGDLSRNRFLTNLNLELGYTLSHAWKFSAEVARAARSSTLQEAYSFYIYNRLDGYDYIGNPDLKQEQSTNINLSTRFHSAHFVAEISGFGYFFNNYITGSLLDGYSVMTIGANGVKHYVSLPSAKLVGAELALKWSPVENLILTSLNTYTRGSDNQGNGLPMIAPLKTVNAVLYNLKKVSLQAESISYAAQNNVNTAVYGETSTPSSTILNLNISKEFKFKGSPVLRANAGVDNVLDREYVQHLDIMKIARPGRNFLFRMTALF</sequence>
<organism evidence="13 14">
    <name type="scientific">Arcticibacter svalbardensis MN12-7</name>
    <dbReference type="NCBI Taxonomy" id="1150600"/>
    <lineage>
        <taxon>Bacteria</taxon>
        <taxon>Pseudomonadati</taxon>
        <taxon>Bacteroidota</taxon>
        <taxon>Sphingobacteriia</taxon>
        <taxon>Sphingobacteriales</taxon>
        <taxon>Sphingobacteriaceae</taxon>
        <taxon>Arcticibacter</taxon>
    </lineage>
</organism>
<dbReference type="InterPro" id="IPR036942">
    <property type="entry name" value="Beta-barrel_TonB_sf"/>
</dbReference>
<evidence type="ECO:0000256" key="6">
    <source>
        <dbReference type="ARBA" id="ARBA00023136"/>
    </source>
</evidence>
<feature type="domain" description="TonB-dependent receptor plug" evidence="12">
    <location>
        <begin position="53"/>
        <end position="147"/>
    </location>
</feature>
<dbReference type="Gene3D" id="2.40.170.20">
    <property type="entry name" value="TonB-dependent receptor, beta-barrel domain"/>
    <property type="match status" value="1"/>
</dbReference>
<comment type="caution">
    <text evidence="13">The sequence shown here is derived from an EMBL/GenBank/DDBJ whole genome shotgun (WGS) entry which is preliminary data.</text>
</comment>
<dbReference type="InterPro" id="IPR039426">
    <property type="entry name" value="TonB-dep_rcpt-like"/>
</dbReference>
<evidence type="ECO:0000259" key="12">
    <source>
        <dbReference type="Pfam" id="PF07715"/>
    </source>
</evidence>
<feature type="domain" description="TonB-dependent receptor-like beta-barrel" evidence="11">
    <location>
        <begin position="206"/>
        <end position="647"/>
    </location>
</feature>
<feature type="chain" id="PRO_5004472226" description="TonB-dependent receptor" evidence="10">
    <location>
        <begin position="21"/>
        <end position="676"/>
    </location>
</feature>
<keyword evidence="5 9" id="KW-0798">TonB box</keyword>
<evidence type="ECO:0000256" key="2">
    <source>
        <dbReference type="ARBA" id="ARBA00022448"/>
    </source>
</evidence>
<dbReference type="SUPFAM" id="SSF56935">
    <property type="entry name" value="Porins"/>
    <property type="match status" value="1"/>
</dbReference>
<dbReference type="GO" id="GO:0009279">
    <property type="term" value="C:cell outer membrane"/>
    <property type="evidence" value="ECO:0007669"/>
    <property type="project" value="UniProtKB-SubCell"/>
</dbReference>
<keyword evidence="4 8" id="KW-0812">Transmembrane</keyword>
<keyword evidence="7 8" id="KW-0998">Cell outer membrane</keyword>
<dbReference type="Pfam" id="PF00593">
    <property type="entry name" value="TonB_dep_Rec_b-barrel"/>
    <property type="match status" value="1"/>
</dbReference>
<dbReference type="eggNOG" id="COG4771">
    <property type="taxonomic scope" value="Bacteria"/>
</dbReference>
<keyword evidence="6 8" id="KW-0472">Membrane</keyword>
<evidence type="ECO:0000313" key="14">
    <source>
        <dbReference type="Proteomes" id="UP000014174"/>
    </source>
</evidence>
<dbReference type="PANTHER" id="PTHR30069">
    <property type="entry name" value="TONB-DEPENDENT OUTER MEMBRANE RECEPTOR"/>
    <property type="match status" value="1"/>
</dbReference>
<dbReference type="GO" id="GO:0015344">
    <property type="term" value="F:siderophore uptake transmembrane transporter activity"/>
    <property type="evidence" value="ECO:0007669"/>
    <property type="project" value="TreeGrafter"/>
</dbReference>
<dbReference type="EMBL" id="AQPN01000109">
    <property type="protein sequence ID" value="EOR93620.1"/>
    <property type="molecule type" value="Genomic_DNA"/>
</dbReference>
<dbReference type="Gene3D" id="2.170.130.10">
    <property type="entry name" value="TonB-dependent receptor, plug domain"/>
    <property type="match status" value="1"/>
</dbReference>
<evidence type="ECO:0000256" key="3">
    <source>
        <dbReference type="ARBA" id="ARBA00022452"/>
    </source>
</evidence>
<evidence type="ECO:0000256" key="1">
    <source>
        <dbReference type="ARBA" id="ARBA00004571"/>
    </source>
</evidence>
<gene>
    <name evidence="13" type="ORF">ADIARSV_3204</name>
</gene>
<evidence type="ECO:0008006" key="15">
    <source>
        <dbReference type="Google" id="ProtNLM"/>
    </source>
</evidence>
<keyword evidence="2 8" id="KW-0813">Transport</keyword>
<dbReference type="GO" id="GO:0044718">
    <property type="term" value="P:siderophore transmembrane transport"/>
    <property type="evidence" value="ECO:0007669"/>
    <property type="project" value="TreeGrafter"/>
</dbReference>
<evidence type="ECO:0000256" key="7">
    <source>
        <dbReference type="ARBA" id="ARBA00023237"/>
    </source>
</evidence>
<proteinExistence type="inferred from homology"/>
<dbReference type="PROSITE" id="PS52016">
    <property type="entry name" value="TONB_DEPENDENT_REC_3"/>
    <property type="match status" value="1"/>
</dbReference>
<dbReference type="InterPro" id="IPR000531">
    <property type="entry name" value="Beta-barrel_TonB"/>
</dbReference>
<dbReference type="PANTHER" id="PTHR30069:SF49">
    <property type="entry name" value="OUTER MEMBRANE PROTEIN C"/>
    <property type="match status" value="1"/>
</dbReference>
<evidence type="ECO:0000256" key="8">
    <source>
        <dbReference type="PROSITE-ProRule" id="PRU01360"/>
    </source>
</evidence>
<name>R9GQ19_9SPHI</name>
<dbReference type="Pfam" id="PF07715">
    <property type="entry name" value="Plug"/>
    <property type="match status" value="1"/>
</dbReference>
<dbReference type="RefSeq" id="WP_016196433.1">
    <property type="nucleotide sequence ID" value="NZ_AQPN01000109.1"/>
</dbReference>
<dbReference type="STRING" id="1150600.ADIARSV_3204"/>
<evidence type="ECO:0000313" key="13">
    <source>
        <dbReference type="EMBL" id="EOR93620.1"/>
    </source>
</evidence>
<dbReference type="InterPro" id="IPR037066">
    <property type="entry name" value="Plug_dom_sf"/>
</dbReference>
<dbReference type="AlphaFoldDB" id="R9GQ19"/>
<evidence type="ECO:0000259" key="11">
    <source>
        <dbReference type="Pfam" id="PF00593"/>
    </source>
</evidence>
<protein>
    <recommendedName>
        <fullName evidence="15">TonB-dependent receptor</fullName>
    </recommendedName>
</protein>
<evidence type="ECO:0000256" key="10">
    <source>
        <dbReference type="SAM" id="SignalP"/>
    </source>
</evidence>
<comment type="similarity">
    <text evidence="8 9">Belongs to the TonB-dependent receptor family.</text>
</comment>
<dbReference type="OrthoDB" id="9759247at2"/>
<evidence type="ECO:0000256" key="9">
    <source>
        <dbReference type="RuleBase" id="RU003357"/>
    </source>
</evidence>
<dbReference type="InterPro" id="IPR012910">
    <property type="entry name" value="Plug_dom"/>
</dbReference>
<dbReference type="Proteomes" id="UP000014174">
    <property type="component" value="Unassembled WGS sequence"/>
</dbReference>
<feature type="signal peptide" evidence="10">
    <location>
        <begin position="1"/>
        <end position="20"/>
    </location>
</feature>
<keyword evidence="14" id="KW-1185">Reference proteome</keyword>
<reference evidence="13 14" key="1">
    <citation type="journal article" date="2013" name="Genome Announc.">
        <title>Draft Genome Sequence of Arcticibacter svalbardensis Strain MN12-7T, a Member of the Family Sphingobacteriaceae Isolated from an Arctic Soil Sample.</title>
        <authorList>
            <person name="Shivaji S."/>
            <person name="Ara S."/>
            <person name="Prasad S."/>
            <person name="Manasa B.P."/>
            <person name="Begum Z."/>
            <person name="Singh A."/>
            <person name="Kumar Pinnaka A."/>
        </authorList>
    </citation>
    <scope>NUCLEOTIDE SEQUENCE [LARGE SCALE GENOMIC DNA]</scope>
    <source>
        <strain evidence="13 14">MN12-7</strain>
    </source>
</reference>
<evidence type="ECO:0000256" key="4">
    <source>
        <dbReference type="ARBA" id="ARBA00022692"/>
    </source>
</evidence>
<comment type="subcellular location">
    <subcellularLocation>
        <location evidence="1 8">Cell outer membrane</location>
        <topology evidence="1 8">Multi-pass membrane protein</topology>
    </subcellularLocation>
</comment>
<keyword evidence="10" id="KW-0732">Signal</keyword>